<evidence type="ECO:0000313" key="2">
    <source>
        <dbReference type="Proteomes" id="UP001465153"/>
    </source>
</evidence>
<evidence type="ECO:0000313" key="1">
    <source>
        <dbReference type="EMBL" id="GAA6166690.1"/>
    </source>
</evidence>
<comment type="caution">
    <text evidence="1">The sequence shown here is derived from an EMBL/GenBank/DDBJ whole genome shotgun (WGS) entry which is preliminary data.</text>
</comment>
<organism evidence="1 2">
    <name type="scientific">Sessilibacter corallicola</name>
    <dbReference type="NCBI Taxonomy" id="2904075"/>
    <lineage>
        <taxon>Bacteria</taxon>
        <taxon>Pseudomonadati</taxon>
        <taxon>Pseudomonadota</taxon>
        <taxon>Gammaproteobacteria</taxon>
        <taxon>Cellvibrionales</taxon>
        <taxon>Cellvibrionaceae</taxon>
        <taxon>Sessilibacter</taxon>
    </lineage>
</organism>
<accession>A0ABQ0A4X6</accession>
<dbReference type="RefSeq" id="WP_353301560.1">
    <property type="nucleotide sequence ID" value="NZ_BAABWN010000001.1"/>
</dbReference>
<sequence>MFRLPIFASVLVMCGVLSDSQAYELGGELGVDYRYFPDDAQFSEQLDLSGFEYYLKPRLRIKQGDTSFVFEPVLRKGRQSGYRDYFDVGELYWSKSGRNSAFRFGFVKEFWGVTESRNVVNLFNQVNLIEDFDQKDKLGQFTVNYSYIGTSGEFSVYWLPYFRKRDFPDQTQRFLLSPPVSKGNSSFEGTSSSGVKDIAVKYSSSFGLWDIGASYFRGLDREPWLLSRSTDDSLQAVYLLTNRFNLESQYTGDNLLVKSEVSFSRNNIDNYFSSVLGLEYTFYQVFDSNLDVGLLAEYLYSDRRDISEDLFEDDFFTAVRIGFNDVGDSDILIGVIVDQPSREKIIQFEFNTRIKNSWNIELKGTVFSDTQDTLMSLSEDSLIRATIAYHF</sequence>
<protein>
    <recommendedName>
        <fullName evidence="3">Porin</fullName>
    </recommendedName>
</protein>
<dbReference type="EMBL" id="BAABWN010000001">
    <property type="protein sequence ID" value="GAA6166690.1"/>
    <property type="molecule type" value="Genomic_DNA"/>
</dbReference>
<name>A0ABQ0A4X6_9GAMM</name>
<evidence type="ECO:0008006" key="3">
    <source>
        <dbReference type="Google" id="ProtNLM"/>
    </source>
</evidence>
<keyword evidence="2" id="KW-1185">Reference proteome</keyword>
<dbReference type="Proteomes" id="UP001465153">
    <property type="component" value="Unassembled WGS sequence"/>
</dbReference>
<gene>
    <name evidence="1" type="ORF">NBRC116591_05000</name>
</gene>
<reference evidence="1 2" key="1">
    <citation type="submission" date="2024-04" db="EMBL/GenBank/DDBJ databases">
        <title>Draft genome sequence of Sessilibacter corallicola NBRC 116591.</title>
        <authorList>
            <person name="Miyakawa T."/>
            <person name="Kusuya Y."/>
            <person name="Miura T."/>
        </authorList>
    </citation>
    <scope>NUCLEOTIDE SEQUENCE [LARGE SCALE GENOMIC DNA]</scope>
    <source>
        <strain evidence="1 2">KU-00831-HH</strain>
    </source>
</reference>
<proteinExistence type="predicted"/>